<proteinExistence type="predicted"/>
<dbReference type="EMBL" id="CM000762">
    <property type="protein sequence ID" value="OQU87572.1"/>
    <property type="molecule type" value="Genomic_DNA"/>
</dbReference>
<dbReference type="Gramene" id="OQU87572">
    <property type="protein sequence ID" value="OQU87572"/>
    <property type="gene ID" value="SORBI_3003G299901"/>
</dbReference>
<feature type="region of interest" description="Disordered" evidence="1">
    <location>
        <begin position="1"/>
        <end position="25"/>
    </location>
</feature>
<dbReference type="AlphaFoldDB" id="A0A1W0VZN2"/>
<organism evidence="2 3">
    <name type="scientific">Sorghum bicolor</name>
    <name type="common">Sorghum</name>
    <name type="synonym">Sorghum vulgare</name>
    <dbReference type="NCBI Taxonomy" id="4558"/>
    <lineage>
        <taxon>Eukaryota</taxon>
        <taxon>Viridiplantae</taxon>
        <taxon>Streptophyta</taxon>
        <taxon>Embryophyta</taxon>
        <taxon>Tracheophyta</taxon>
        <taxon>Spermatophyta</taxon>
        <taxon>Magnoliopsida</taxon>
        <taxon>Liliopsida</taxon>
        <taxon>Poales</taxon>
        <taxon>Poaceae</taxon>
        <taxon>PACMAD clade</taxon>
        <taxon>Panicoideae</taxon>
        <taxon>Andropogonodae</taxon>
        <taxon>Andropogoneae</taxon>
        <taxon>Sorghinae</taxon>
        <taxon>Sorghum</taxon>
    </lineage>
</organism>
<reference evidence="2 3" key="1">
    <citation type="journal article" date="2009" name="Nature">
        <title>The Sorghum bicolor genome and the diversification of grasses.</title>
        <authorList>
            <person name="Paterson A.H."/>
            <person name="Bowers J.E."/>
            <person name="Bruggmann R."/>
            <person name="Dubchak I."/>
            <person name="Grimwood J."/>
            <person name="Gundlach H."/>
            <person name="Haberer G."/>
            <person name="Hellsten U."/>
            <person name="Mitros T."/>
            <person name="Poliakov A."/>
            <person name="Schmutz J."/>
            <person name="Spannagl M."/>
            <person name="Tang H."/>
            <person name="Wang X."/>
            <person name="Wicker T."/>
            <person name="Bharti A.K."/>
            <person name="Chapman J."/>
            <person name="Feltus F.A."/>
            <person name="Gowik U."/>
            <person name="Grigoriev I.V."/>
            <person name="Lyons E."/>
            <person name="Maher C.A."/>
            <person name="Martis M."/>
            <person name="Narechania A."/>
            <person name="Otillar R.P."/>
            <person name="Penning B.W."/>
            <person name="Salamov A.A."/>
            <person name="Wang Y."/>
            <person name="Zhang L."/>
            <person name="Carpita N.C."/>
            <person name="Freeling M."/>
            <person name="Gingle A.R."/>
            <person name="Hash C.T."/>
            <person name="Keller B."/>
            <person name="Klein P."/>
            <person name="Kresovich S."/>
            <person name="McCann M.C."/>
            <person name="Ming R."/>
            <person name="Peterson D.G."/>
            <person name="Mehboob-ur-Rahman"/>
            <person name="Ware D."/>
            <person name="Westhoff P."/>
            <person name="Mayer K.F."/>
            <person name="Messing J."/>
            <person name="Rokhsar D.S."/>
        </authorList>
    </citation>
    <scope>NUCLEOTIDE SEQUENCE [LARGE SCALE GENOMIC DNA]</scope>
    <source>
        <strain evidence="3">cv. BTx623</strain>
    </source>
</reference>
<protein>
    <submittedName>
        <fullName evidence="2">Uncharacterized protein</fullName>
    </submittedName>
</protein>
<dbReference type="Proteomes" id="UP000000768">
    <property type="component" value="Chromosome 3"/>
</dbReference>
<dbReference type="InParanoid" id="A0A1W0VZN2"/>
<evidence type="ECO:0000256" key="1">
    <source>
        <dbReference type="SAM" id="MobiDB-lite"/>
    </source>
</evidence>
<accession>A0A1W0VZN2</accession>
<sequence length="176" mass="19408">MKWTANKRGGGPETETDGTMISRITKPHTYREEALRAIDMSSPAHHTTRARLRARIVSVRPLQMQSAADGGDQFAMIIQQRQPPARSPPTSPTACPPSSISLGRRRHARLWSAFCFPQLHQALVASGDEWMPVAMLCVTPSPEGNQVAVTPTAVIRPKLPTPFRFSHTFGPIHGPW</sequence>
<gene>
    <name evidence="2" type="ORF">SORBI_3003G299901</name>
</gene>
<evidence type="ECO:0000313" key="2">
    <source>
        <dbReference type="EMBL" id="OQU87572.1"/>
    </source>
</evidence>
<keyword evidence="3" id="KW-1185">Reference proteome</keyword>
<reference evidence="3" key="2">
    <citation type="journal article" date="2018" name="Plant J.">
        <title>The Sorghum bicolor reference genome: improved assembly, gene annotations, a transcriptome atlas, and signatures of genome organization.</title>
        <authorList>
            <person name="McCormick R.F."/>
            <person name="Truong S.K."/>
            <person name="Sreedasyam A."/>
            <person name="Jenkins J."/>
            <person name="Shu S."/>
            <person name="Sims D."/>
            <person name="Kennedy M."/>
            <person name="Amirebrahimi M."/>
            <person name="Weers B.D."/>
            <person name="McKinley B."/>
            <person name="Mattison A."/>
            <person name="Morishige D.T."/>
            <person name="Grimwood J."/>
            <person name="Schmutz J."/>
            <person name="Mullet J.E."/>
        </authorList>
    </citation>
    <scope>NUCLEOTIDE SEQUENCE [LARGE SCALE GENOMIC DNA]</scope>
    <source>
        <strain evidence="3">cv. BTx623</strain>
    </source>
</reference>
<evidence type="ECO:0000313" key="3">
    <source>
        <dbReference type="Proteomes" id="UP000000768"/>
    </source>
</evidence>
<name>A0A1W0VZN2_SORBI</name>